<evidence type="ECO:0000256" key="2">
    <source>
        <dbReference type="ARBA" id="ARBA00022614"/>
    </source>
</evidence>
<accession>G0UU49</accession>
<dbReference type="EMBL" id="HE575322">
    <property type="protein sequence ID" value="CCC92913.1"/>
    <property type="molecule type" value="Genomic_DNA"/>
</dbReference>
<dbReference type="GO" id="GO:0031267">
    <property type="term" value="F:small GTPase binding"/>
    <property type="evidence" value="ECO:0007669"/>
    <property type="project" value="TreeGrafter"/>
</dbReference>
<keyword evidence="1" id="KW-0343">GTPase activation</keyword>
<protein>
    <recommendedName>
        <fullName evidence="5">Leucine-rich repeat protein (LRRP)</fullName>
    </recommendedName>
</protein>
<sequence length="243" mass="27330">MLFSASGGEYYRHVVLFLLRVDVFFMSFSFKKDSLDPLSFYAFTLLKLAGRAGALGAQIDRKQMPPRNAKPLRRTASKVIRQRQIPPKEVYVKACVESRISPNSGMLALLSQYSSCALIERLDVNCNYLGDKGALPVFAVVERCQNLKELNLSENGLRNNAIRALCTVATKHPAIETINISDNYISEGAAVHLHALLEDNPRICCLVIDNTKIDVKWRIKLRDLACTNTESRDRMLEEKQAPQ</sequence>
<evidence type="ECO:0000313" key="4">
    <source>
        <dbReference type="EMBL" id="CCC92913.1"/>
    </source>
</evidence>
<dbReference type="InterPro" id="IPR032675">
    <property type="entry name" value="LRR_dom_sf"/>
</dbReference>
<dbReference type="AlphaFoldDB" id="G0UU49"/>
<dbReference type="SUPFAM" id="SSF52047">
    <property type="entry name" value="RNI-like"/>
    <property type="match status" value="1"/>
</dbReference>
<dbReference type="Pfam" id="PF13516">
    <property type="entry name" value="LRR_6"/>
    <property type="match status" value="2"/>
</dbReference>
<keyword evidence="3" id="KW-0677">Repeat</keyword>
<dbReference type="PANTHER" id="PTHR24113">
    <property type="entry name" value="RAN GTPASE-ACTIVATING PROTEIN 1"/>
    <property type="match status" value="1"/>
</dbReference>
<dbReference type="InterPro" id="IPR027038">
    <property type="entry name" value="RanGap"/>
</dbReference>
<dbReference type="GO" id="GO:0005634">
    <property type="term" value="C:nucleus"/>
    <property type="evidence" value="ECO:0007669"/>
    <property type="project" value="TreeGrafter"/>
</dbReference>
<organism evidence="4">
    <name type="scientific">Trypanosoma congolense (strain IL3000)</name>
    <dbReference type="NCBI Taxonomy" id="1068625"/>
    <lineage>
        <taxon>Eukaryota</taxon>
        <taxon>Discoba</taxon>
        <taxon>Euglenozoa</taxon>
        <taxon>Kinetoplastea</taxon>
        <taxon>Metakinetoplastina</taxon>
        <taxon>Trypanosomatida</taxon>
        <taxon>Trypanosomatidae</taxon>
        <taxon>Trypanosoma</taxon>
        <taxon>Nannomonas</taxon>
    </lineage>
</organism>
<gene>
    <name evidence="4" type="ORF">TCIL3000_9_3100</name>
</gene>
<dbReference type="PANTHER" id="PTHR24113:SF12">
    <property type="entry name" value="RAN GTPASE-ACTIVATING PROTEIN 1"/>
    <property type="match status" value="1"/>
</dbReference>
<dbReference type="GO" id="GO:0005096">
    <property type="term" value="F:GTPase activator activity"/>
    <property type="evidence" value="ECO:0007669"/>
    <property type="project" value="UniProtKB-KW"/>
</dbReference>
<dbReference type="InterPro" id="IPR001611">
    <property type="entry name" value="Leu-rich_rpt"/>
</dbReference>
<evidence type="ECO:0000256" key="3">
    <source>
        <dbReference type="ARBA" id="ARBA00022737"/>
    </source>
</evidence>
<proteinExistence type="predicted"/>
<evidence type="ECO:0000256" key="1">
    <source>
        <dbReference type="ARBA" id="ARBA00022468"/>
    </source>
</evidence>
<keyword evidence="2" id="KW-0433">Leucine-rich repeat</keyword>
<dbReference type="GO" id="GO:0005829">
    <property type="term" value="C:cytosol"/>
    <property type="evidence" value="ECO:0007669"/>
    <property type="project" value="TreeGrafter"/>
</dbReference>
<dbReference type="GO" id="GO:0048471">
    <property type="term" value="C:perinuclear region of cytoplasm"/>
    <property type="evidence" value="ECO:0007669"/>
    <property type="project" value="TreeGrafter"/>
</dbReference>
<name>G0UU49_TRYCI</name>
<reference evidence="4" key="1">
    <citation type="journal article" date="2012" name="Proc. Natl. Acad. Sci. U.S.A.">
        <title>Antigenic diversity is generated by distinct evolutionary mechanisms in African trypanosome species.</title>
        <authorList>
            <person name="Jackson A.P."/>
            <person name="Berry A."/>
            <person name="Aslett M."/>
            <person name="Allison H.C."/>
            <person name="Burton P."/>
            <person name="Vavrova-Anderson J."/>
            <person name="Brown R."/>
            <person name="Browne H."/>
            <person name="Corton N."/>
            <person name="Hauser H."/>
            <person name="Gamble J."/>
            <person name="Gilderthorp R."/>
            <person name="Marcello L."/>
            <person name="McQuillan J."/>
            <person name="Otto T.D."/>
            <person name="Quail M.A."/>
            <person name="Sanders M.J."/>
            <person name="van Tonder A."/>
            <person name="Ginger M.L."/>
            <person name="Field M.C."/>
            <person name="Barry J.D."/>
            <person name="Hertz-Fowler C."/>
            <person name="Berriman M."/>
        </authorList>
    </citation>
    <scope>NUCLEOTIDE SEQUENCE</scope>
    <source>
        <strain evidence="4">IL3000</strain>
    </source>
</reference>
<dbReference type="VEuPathDB" id="TriTrypDB:TcIL3000_9_3100"/>
<evidence type="ECO:0008006" key="5">
    <source>
        <dbReference type="Google" id="ProtNLM"/>
    </source>
</evidence>
<dbReference type="GO" id="GO:0006913">
    <property type="term" value="P:nucleocytoplasmic transport"/>
    <property type="evidence" value="ECO:0007669"/>
    <property type="project" value="TreeGrafter"/>
</dbReference>
<dbReference type="Gene3D" id="3.80.10.10">
    <property type="entry name" value="Ribonuclease Inhibitor"/>
    <property type="match status" value="1"/>
</dbReference>